<keyword evidence="4 6" id="KW-0289">Folate biosynthesis</keyword>
<evidence type="ECO:0000256" key="3">
    <source>
        <dbReference type="ARBA" id="ARBA00005708"/>
    </source>
</evidence>
<dbReference type="InterPro" id="IPR006157">
    <property type="entry name" value="FolB_dom"/>
</dbReference>
<comment type="pathway">
    <text evidence="2 6">Cofactor biosynthesis; tetrahydrofolate biosynthesis; 2-amino-4-hydroxy-6-hydroxymethyl-7,8-dihydropteridine diphosphate from 7,8-dihydroneopterin triphosphate: step 3/4.</text>
</comment>
<evidence type="ECO:0000256" key="5">
    <source>
        <dbReference type="ARBA" id="ARBA00023239"/>
    </source>
</evidence>
<dbReference type="SUPFAM" id="SSF55620">
    <property type="entry name" value="Tetrahydrobiopterin biosynthesis enzymes-like"/>
    <property type="match status" value="1"/>
</dbReference>
<dbReference type="InterPro" id="IPR006156">
    <property type="entry name" value="Dihydroneopterin_aldolase"/>
</dbReference>
<dbReference type="NCBIfam" id="TIGR00526">
    <property type="entry name" value="folB_dom"/>
    <property type="match status" value="1"/>
</dbReference>
<reference evidence="8" key="1">
    <citation type="journal article" date="2020" name="mSystems">
        <title>Genome- and Community-Level Interaction Insights into Carbon Utilization and Element Cycling Functions of Hydrothermarchaeota in Hydrothermal Sediment.</title>
        <authorList>
            <person name="Zhou Z."/>
            <person name="Liu Y."/>
            <person name="Xu W."/>
            <person name="Pan J."/>
            <person name="Luo Z.H."/>
            <person name="Li M."/>
        </authorList>
    </citation>
    <scope>NUCLEOTIDE SEQUENCE [LARGE SCALE GENOMIC DNA]</scope>
    <source>
        <strain evidence="8">SpSt-374</strain>
    </source>
</reference>
<keyword evidence="5 6" id="KW-0456">Lyase</keyword>
<dbReference type="Gene3D" id="3.30.1130.10">
    <property type="match status" value="1"/>
</dbReference>
<dbReference type="EMBL" id="DSPX01000180">
    <property type="protein sequence ID" value="HGG02417.1"/>
    <property type="molecule type" value="Genomic_DNA"/>
</dbReference>
<dbReference type="GO" id="GO:0046654">
    <property type="term" value="P:tetrahydrofolate biosynthetic process"/>
    <property type="evidence" value="ECO:0007669"/>
    <property type="project" value="UniProtKB-UniRule"/>
</dbReference>
<evidence type="ECO:0000259" key="7">
    <source>
        <dbReference type="SMART" id="SM00905"/>
    </source>
</evidence>
<dbReference type="NCBIfam" id="TIGR00525">
    <property type="entry name" value="folB"/>
    <property type="match status" value="1"/>
</dbReference>
<organism evidence="8">
    <name type="scientific">Planktothricoides sp. SpSt-374</name>
    <dbReference type="NCBI Taxonomy" id="2282167"/>
    <lineage>
        <taxon>Bacteria</taxon>
        <taxon>Bacillati</taxon>
        <taxon>Cyanobacteriota</taxon>
        <taxon>Cyanophyceae</taxon>
        <taxon>Oscillatoriophycideae</taxon>
        <taxon>Oscillatoriales</taxon>
        <taxon>Oscillatoriaceae</taxon>
        <taxon>Planktothricoides</taxon>
    </lineage>
</organism>
<evidence type="ECO:0000256" key="1">
    <source>
        <dbReference type="ARBA" id="ARBA00001353"/>
    </source>
</evidence>
<comment type="catalytic activity">
    <reaction evidence="1 6">
        <text>7,8-dihydroneopterin = 6-hydroxymethyl-7,8-dihydropterin + glycolaldehyde</text>
        <dbReference type="Rhea" id="RHEA:10540"/>
        <dbReference type="ChEBI" id="CHEBI:17001"/>
        <dbReference type="ChEBI" id="CHEBI:17071"/>
        <dbReference type="ChEBI" id="CHEBI:44841"/>
        <dbReference type="EC" id="4.1.2.25"/>
    </reaction>
</comment>
<dbReference type="Pfam" id="PF02152">
    <property type="entry name" value="FolB"/>
    <property type="match status" value="1"/>
</dbReference>
<dbReference type="UniPathway" id="UPA00077">
    <property type="reaction ID" value="UER00154"/>
</dbReference>
<dbReference type="AlphaFoldDB" id="A0A7C3VLU5"/>
<accession>A0A7C3VLU5</accession>
<dbReference type="PANTHER" id="PTHR42844:SF1">
    <property type="entry name" value="DIHYDRONEOPTERIN ALDOLASE 1-RELATED"/>
    <property type="match status" value="1"/>
</dbReference>
<evidence type="ECO:0000256" key="6">
    <source>
        <dbReference type="RuleBase" id="RU362079"/>
    </source>
</evidence>
<sequence>MDGIEITGIRCYGYTGLLPEERVLGQWFEVDLKMSLDLAASGQSDKIEDTLDYRGTIGLVRHLVQKSRFSLLEALAEAIAAAILASDPVAEVQVRLSKLAAPIPDFSGKITVEILRRRDGWQAQDDVG</sequence>
<protein>
    <recommendedName>
        <fullName evidence="6">7,8-dihydroneopterin aldolase</fullName>
        <ecNumber evidence="6">4.1.2.25</ecNumber>
    </recommendedName>
</protein>
<dbReference type="PANTHER" id="PTHR42844">
    <property type="entry name" value="DIHYDRONEOPTERIN ALDOLASE 1-RELATED"/>
    <property type="match status" value="1"/>
</dbReference>
<dbReference type="InterPro" id="IPR043133">
    <property type="entry name" value="GTP-CH-I_C/QueF"/>
</dbReference>
<dbReference type="GO" id="GO:0004150">
    <property type="term" value="F:dihydroneopterin aldolase activity"/>
    <property type="evidence" value="ECO:0007669"/>
    <property type="project" value="UniProtKB-UniRule"/>
</dbReference>
<dbReference type="EC" id="4.1.2.25" evidence="6"/>
<gene>
    <name evidence="8" type="primary">folB</name>
    <name evidence="8" type="ORF">ENR15_17680</name>
</gene>
<evidence type="ECO:0000313" key="8">
    <source>
        <dbReference type="EMBL" id="HGG02417.1"/>
    </source>
</evidence>
<proteinExistence type="inferred from homology"/>
<evidence type="ECO:0000256" key="4">
    <source>
        <dbReference type="ARBA" id="ARBA00022909"/>
    </source>
</evidence>
<comment type="function">
    <text evidence="6">Catalyzes the conversion of 7,8-dihydroneopterin to 6-hydroxymethyl-7,8-dihydropterin.</text>
</comment>
<comment type="caution">
    <text evidence="8">The sequence shown here is derived from an EMBL/GenBank/DDBJ whole genome shotgun (WGS) entry which is preliminary data.</text>
</comment>
<dbReference type="GO" id="GO:0005737">
    <property type="term" value="C:cytoplasm"/>
    <property type="evidence" value="ECO:0007669"/>
    <property type="project" value="TreeGrafter"/>
</dbReference>
<dbReference type="GO" id="GO:0046656">
    <property type="term" value="P:folic acid biosynthetic process"/>
    <property type="evidence" value="ECO:0007669"/>
    <property type="project" value="UniProtKB-UniRule"/>
</dbReference>
<name>A0A7C3VLU5_9CYAN</name>
<dbReference type="SMART" id="SM00905">
    <property type="entry name" value="FolB"/>
    <property type="match status" value="1"/>
</dbReference>
<evidence type="ECO:0000256" key="2">
    <source>
        <dbReference type="ARBA" id="ARBA00005013"/>
    </source>
</evidence>
<feature type="domain" description="Dihydroneopterin aldolase/epimerase" evidence="7">
    <location>
        <begin position="4"/>
        <end position="116"/>
    </location>
</feature>
<comment type="similarity">
    <text evidence="3 6">Belongs to the DHNA family.</text>
</comment>